<proteinExistence type="predicted"/>
<dbReference type="InterPro" id="IPR050834">
    <property type="entry name" value="Glycosyltransf_2"/>
</dbReference>
<dbReference type="InterPro" id="IPR029044">
    <property type="entry name" value="Nucleotide-diphossugar_trans"/>
</dbReference>
<feature type="domain" description="Galactosyltransferase C-terminal" evidence="3">
    <location>
        <begin position="167"/>
        <end position="232"/>
    </location>
</feature>
<dbReference type="Proteomes" id="UP001597369">
    <property type="component" value="Unassembled WGS sequence"/>
</dbReference>
<dbReference type="SUPFAM" id="SSF53448">
    <property type="entry name" value="Nucleotide-diphospho-sugar transferases"/>
    <property type="match status" value="1"/>
</dbReference>
<comment type="caution">
    <text evidence="4">The sequence shown here is derived from an EMBL/GenBank/DDBJ whole genome shotgun (WGS) entry which is preliminary data.</text>
</comment>
<name>A0ABW4WYS2_9BACT</name>
<accession>A0ABW4WYS2</accession>
<sequence length="276" mass="31767">MKAIPSCSLIITTYNWPEALEASVRSAFHQTLMPKEIIICDDGSTESTKQVIDSLKKISPVPLIHMWHPDNGFQASMARNRGIAVASGEYIVQIDGDILLHKDFIKDHALNAEPGTFYAGNRFYLSPERSKKVLAERGKITQFVPEFSKNSWRQLRIPLLQKIMSRYYKRGYNYVISCNLAVWRKDLIDINGYDESFVGWGYEDWDLAIRLLNKGVTLKFIRFGAIQFHIFHHEKARDSVNVNRTRALQNIKDKTIRIKQGVDQHLNNANISEIEL</sequence>
<dbReference type="RefSeq" id="WP_229962971.1">
    <property type="nucleotide sequence ID" value="NZ_JAJJWI010000041.1"/>
</dbReference>
<evidence type="ECO:0000256" key="1">
    <source>
        <dbReference type="ARBA" id="ARBA00022679"/>
    </source>
</evidence>
<evidence type="ECO:0000313" key="4">
    <source>
        <dbReference type="EMBL" id="MFD2067145.1"/>
    </source>
</evidence>
<dbReference type="PANTHER" id="PTHR43685:SF3">
    <property type="entry name" value="SLR2126 PROTEIN"/>
    <property type="match status" value="1"/>
</dbReference>
<dbReference type="Pfam" id="PF02709">
    <property type="entry name" value="Glyco_transf_7C"/>
    <property type="match status" value="1"/>
</dbReference>
<dbReference type="Gene3D" id="3.90.550.10">
    <property type="entry name" value="Spore Coat Polysaccharide Biosynthesis Protein SpsA, Chain A"/>
    <property type="match status" value="1"/>
</dbReference>
<dbReference type="InterPro" id="IPR027791">
    <property type="entry name" value="Galactosyl_T_C"/>
</dbReference>
<dbReference type="InterPro" id="IPR001173">
    <property type="entry name" value="Glyco_trans_2-like"/>
</dbReference>
<gene>
    <name evidence="4" type="ORF">ACFSKU_09650</name>
</gene>
<evidence type="ECO:0000313" key="5">
    <source>
        <dbReference type="Proteomes" id="UP001597369"/>
    </source>
</evidence>
<dbReference type="PANTHER" id="PTHR43685">
    <property type="entry name" value="GLYCOSYLTRANSFERASE"/>
    <property type="match status" value="1"/>
</dbReference>
<feature type="domain" description="Glycosyltransferase 2-like" evidence="2">
    <location>
        <begin position="8"/>
        <end position="153"/>
    </location>
</feature>
<reference evidence="5" key="1">
    <citation type="journal article" date="2019" name="Int. J. Syst. Evol. Microbiol.">
        <title>The Global Catalogue of Microorganisms (GCM) 10K type strain sequencing project: providing services to taxonomists for standard genome sequencing and annotation.</title>
        <authorList>
            <consortium name="The Broad Institute Genomics Platform"/>
            <consortium name="The Broad Institute Genome Sequencing Center for Infectious Disease"/>
            <person name="Wu L."/>
            <person name="Ma J."/>
        </authorList>
    </citation>
    <scope>NUCLEOTIDE SEQUENCE [LARGE SCALE GENOMIC DNA]</scope>
    <source>
        <strain evidence="5">JCM 16545</strain>
    </source>
</reference>
<organism evidence="4 5">
    <name type="scientific">Pontibacter silvestris</name>
    <dbReference type="NCBI Taxonomy" id="2305183"/>
    <lineage>
        <taxon>Bacteria</taxon>
        <taxon>Pseudomonadati</taxon>
        <taxon>Bacteroidota</taxon>
        <taxon>Cytophagia</taxon>
        <taxon>Cytophagales</taxon>
        <taxon>Hymenobacteraceae</taxon>
        <taxon>Pontibacter</taxon>
    </lineage>
</organism>
<evidence type="ECO:0000259" key="2">
    <source>
        <dbReference type="Pfam" id="PF00535"/>
    </source>
</evidence>
<evidence type="ECO:0000259" key="3">
    <source>
        <dbReference type="Pfam" id="PF02709"/>
    </source>
</evidence>
<keyword evidence="5" id="KW-1185">Reference proteome</keyword>
<dbReference type="CDD" id="cd06420">
    <property type="entry name" value="GT2_Chondriotin_Pol_N"/>
    <property type="match status" value="1"/>
</dbReference>
<dbReference type="Pfam" id="PF00535">
    <property type="entry name" value="Glycos_transf_2"/>
    <property type="match status" value="1"/>
</dbReference>
<protein>
    <submittedName>
        <fullName evidence="4">Glycosyltransferase family 2 protein</fullName>
    </submittedName>
</protein>
<keyword evidence="1" id="KW-0808">Transferase</keyword>
<dbReference type="EMBL" id="JBHUHV010000028">
    <property type="protein sequence ID" value="MFD2067145.1"/>
    <property type="molecule type" value="Genomic_DNA"/>
</dbReference>